<dbReference type="Pfam" id="PF22527">
    <property type="entry name" value="DEXQc_Suv3"/>
    <property type="match status" value="1"/>
</dbReference>
<keyword evidence="2" id="KW-0347">Helicase</keyword>
<protein>
    <submittedName>
        <fullName evidence="2">ATP-dependent RNA helicase SUV3- mitochondrial</fullName>
    </submittedName>
</protein>
<keyword evidence="2" id="KW-0067">ATP-binding</keyword>
<keyword evidence="2" id="KW-0547">Nucleotide-binding</keyword>
<feature type="domain" description="ATP-dependent RNA helicase SUV3 DEXQ-box helicase" evidence="1">
    <location>
        <begin position="28"/>
        <end position="65"/>
    </location>
</feature>
<feature type="non-terminal residue" evidence="2">
    <location>
        <position position="1"/>
    </location>
</feature>
<organism evidence="2 3">
    <name type="scientific">Striga hermonthica</name>
    <name type="common">Purple witchweed</name>
    <name type="synonym">Buchnera hermonthica</name>
    <dbReference type="NCBI Taxonomy" id="68872"/>
    <lineage>
        <taxon>Eukaryota</taxon>
        <taxon>Viridiplantae</taxon>
        <taxon>Streptophyta</taxon>
        <taxon>Embryophyta</taxon>
        <taxon>Tracheophyta</taxon>
        <taxon>Spermatophyta</taxon>
        <taxon>Magnoliopsida</taxon>
        <taxon>eudicotyledons</taxon>
        <taxon>Gunneridae</taxon>
        <taxon>Pentapetalae</taxon>
        <taxon>asterids</taxon>
        <taxon>lamiids</taxon>
        <taxon>Lamiales</taxon>
        <taxon>Orobanchaceae</taxon>
        <taxon>Buchnereae</taxon>
        <taxon>Striga</taxon>
    </lineage>
</organism>
<dbReference type="AlphaFoldDB" id="A0A9N7RGP1"/>
<evidence type="ECO:0000313" key="3">
    <source>
        <dbReference type="Proteomes" id="UP001153555"/>
    </source>
</evidence>
<keyword evidence="3" id="KW-1185">Reference proteome</keyword>
<keyword evidence="2" id="KW-0378">Hydrolase</keyword>
<reference evidence="2" key="1">
    <citation type="submission" date="2019-12" db="EMBL/GenBank/DDBJ databases">
        <authorList>
            <person name="Scholes J."/>
        </authorList>
    </citation>
    <scope>NUCLEOTIDE SEQUENCE</scope>
</reference>
<feature type="non-terminal residue" evidence="2">
    <location>
        <position position="66"/>
    </location>
</feature>
<comment type="caution">
    <text evidence="2">The sequence shown here is derived from an EMBL/GenBank/DDBJ whole genome shotgun (WGS) entry which is preliminary data.</text>
</comment>
<dbReference type="InterPro" id="IPR027417">
    <property type="entry name" value="P-loop_NTPase"/>
</dbReference>
<gene>
    <name evidence="2" type="ORF">SHERM_24693</name>
</gene>
<dbReference type="Gene3D" id="3.40.50.300">
    <property type="entry name" value="P-loop containing nucleotide triphosphate hydrolases"/>
    <property type="match status" value="1"/>
</dbReference>
<evidence type="ECO:0000259" key="1">
    <source>
        <dbReference type="Pfam" id="PF22527"/>
    </source>
</evidence>
<evidence type="ECO:0000313" key="2">
    <source>
        <dbReference type="EMBL" id="CAA0829103.1"/>
    </source>
</evidence>
<dbReference type="Proteomes" id="UP001153555">
    <property type="component" value="Unassembled WGS sequence"/>
</dbReference>
<dbReference type="GO" id="GO:0004386">
    <property type="term" value="F:helicase activity"/>
    <property type="evidence" value="ECO:0007669"/>
    <property type="project" value="UniProtKB-KW"/>
</dbReference>
<dbReference type="InterPro" id="IPR055206">
    <property type="entry name" value="DEXQc_SUV3"/>
</dbReference>
<sequence length="66" mass="7461">NAGFNHCLRKLSSSTEAKKFDFTDLTCPHAWYPTARRKKRNVILHVGPTNSGKTYHALKRLESSSS</sequence>
<dbReference type="EMBL" id="CACSLK010027773">
    <property type="protein sequence ID" value="CAA0829103.1"/>
    <property type="molecule type" value="Genomic_DNA"/>
</dbReference>
<accession>A0A9N7RGP1</accession>
<name>A0A9N7RGP1_STRHE</name>
<proteinExistence type="predicted"/>
<dbReference type="OrthoDB" id="2429726at2759"/>